<evidence type="ECO:0000313" key="9">
    <source>
        <dbReference type="Proteomes" id="UP000248311"/>
    </source>
</evidence>
<dbReference type="InterPro" id="IPR035965">
    <property type="entry name" value="PAS-like_dom_sf"/>
</dbReference>
<dbReference type="InterPro" id="IPR013655">
    <property type="entry name" value="PAS_fold_3"/>
</dbReference>
<name>A0A318SUN7_9RHOB</name>
<dbReference type="AlphaFoldDB" id="A0A318SUN7"/>
<keyword evidence="1" id="KW-0145">Chemotaxis</keyword>
<sequence length="451" mass="47312">MWYGSGKASSKNRTISDAEIMQSVIERTQAVIQFTPEGEILAANNIFLKAFGYTRPEIVGRHHSIFVDPEHVKTEGYAAFWRRLADGESFTDEYARIAKDGTTVWIHATYAPFMDDSGKVVKVIKVASDITRRKTGILSISRALRHLSEGNLVHRIAPCGLEDVDLLTQAYNTAAEQLSGMVASVSRAVESLLQTAAEMDRTSSDLSGRTRQQADTVQEAAAGLDKLTQTVRSSADGARAVERSADAARGTAEGGKAVVESAIAAMSKIEGSSTRISQIISTINDIAFQTNLLALNAGVEAARAGNAGLGFAVVASEVRLLAQRSSEAASDIKDLISQSSKHVAEGVALVEQAGGELQKIVAGVAGIHDHVTEITRGTENQTAALAEIGGGVAQLRRVTEQNAGAVDQSGASVRVLAQDAATLSEQVSLFRIGSGGVPAARGAGASAARAS</sequence>
<feature type="domain" description="PAS" evidence="5">
    <location>
        <begin position="17"/>
        <end position="70"/>
    </location>
</feature>
<keyword evidence="3" id="KW-0807">Transducer</keyword>
<evidence type="ECO:0000259" key="6">
    <source>
        <dbReference type="PROSITE" id="PS50113"/>
    </source>
</evidence>
<dbReference type="PRINTS" id="PR00260">
    <property type="entry name" value="CHEMTRNSDUCR"/>
</dbReference>
<feature type="domain" description="HAMP" evidence="7">
    <location>
        <begin position="131"/>
        <end position="183"/>
    </location>
</feature>
<feature type="domain" description="PAC" evidence="6">
    <location>
        <begin position="90"/>
        <end position="142"/>
    </location>
</feature>
<evidence type="ECO:0000259" key="7">
    <source>
        <dbReference type="PROSITE" id="PS50885"/>
    </source>
</evidence>
<dbReference type="PANTHER" id="PTHR43531">
    <property type="entry name" value="PROTEIN ICFG"/>
    <property type="match status" value="1"/>
</dbReference>
<comment type="similarity">
    <text evidence="2">Belongs to the methyl-accepting chemotaxis (MCP) protein family.</text>
</comment>
<dbReference type="SMART" id="SM00283">
    <property type="entry name" value="MA"/>
    <property type="match status" value="1"/>
</dbReference>
<dbReference type="SUPFAM" id="SSF58104">
    <property type="entry name" value="Methyl-accepting chemotaxis protein (MCP) signaling domain"/>
    <property type="match status" value="1"/>
</dbReference>
<dbReference type="InterPro" id="IPR051310">
    <property type="entry name" value="MCP_chemotaxis"/>
</dbReference>
<dbReference type="GO" id="GO:0004888">
    <property type="term" value="F:transmembrane signaling receptor activity"/>
    <property type="evidence" value="ECO:0007669"/>
    <property type="project" value="InterPro"/>
</dbReference>
<dbReference type="InterPro" id="IPR000014">
    <property type="entry name" value="PAS"/>
</dbReference>
<dbReference type="Gene3D" id="1.10.287.950">
    <property type="entry name" value="Methyl-accepting chemotaxis protein"/>
    <property type="match status" value="1"/>
</dbReference>
<organism evidence="8 9">
    <name type="scientific">Pseudoroseicyclus aestuarii</name>
    <dbReference type="NCBI Taxonomy" id="1795041"/>
    <lineage>
        <taxon>Bacteria</taxon>
        <taxon>Pseudomonadati</taxon>
        <taxon>Pseudomonadota</taxon>
        <taxon>Alphaproteobacteria</taxon>
        <taxon>Rhodobacterales</taxon>
        <taxon>Paracoccaceae</taxon>
        <taxon>Pseudoroseicyclus</taxon>
    </lineage>
</organism>
<evidence type="ECO:0000313" key="8">
    <source>
        <dbReference type="EMBL" id="PYE85621.1"/>
    </source>
</evidence>
<dbReference type="Gene3D" id="3.30.450.20">
    <property type="entry name" value="PAS domain"/>
    <property type="match status" value="1"/>
</dbReference>
<dbReference type="PROSITE" id="PS50112">
    <property type="entry name" value="PAS"/>
    <property type="match status" value="1"/>
</dbReference>
<dbReference type="Pfam" id="PF00015">
    <property type="entry name" value="MCPsignal"/>
    <property type="match status" value="1"/>
</dbReference>
<dbReference type="InterPro" id="IPR000700">
    <property type="entry name" value="PAS-assoc_C"/>
</dbReference>
<dbReference type="EMBL" id="QJTE01000001">
    <property type="protein sequence ID" value="PYE85621.1"/>
    <property type="molecule type" value="Genomic_DNA"/>
</dbReference>
<dbReference type="InterPro" id="IPR001610">
    <property type="entry name" value="PAC"/>
</dbReference>
<dbReference type="PANTHER" id="PTHR43531:SF11">
    <property type="entry name" value="METHYL-ACCEPTING CHEMOTAXIS PROTEIN 3"/>
    <property type="match status" value="1"/>
</dbReference>
<evidence type="ECO:0000259" key="4">
    <source>
        <dbReference type="PROSITE" id="PS50111"/>
    </source>
</evidence>
<dbReference type="InterPro" id="IPR004089">
    <property type="entry name" value="MCPsignal_dom"/>
</dbReference>
<dbReference type="PROSITE" id="PS50113">
    <property type="entry name" value="PAC"/>
    <property type="match status" value="1"/>
</dbReference>
<dbReference type="GO" id="GO:0006935">
    <property type="term" value="P:chemotaxis"/>
    <property type="evidence" value="ECO:0007669"/>
    <property type="project" value="UniProtKB-KW"/>
</dbReference>
<dbReference type="NCBIfam" id="TIGR00229">
    <property type="entry name" value="sensory_box"/>
    <property type="match status" value="1"/>
</dbReference>
<comment type="caution">
    <text evidence="8">The sequence shown here is derived from an EMBL/GenBank/DDBJ whole genome shotgun (WGS) entry which is preliminary data.</text>
</comment>
<dbReference type="CDD" id="cd11386">
    <property type="entry name" value="MCP_signal"/>
    <property type="match status" value="1"/>
</dbReference>
<evidence type="ECO:0000259" key="5">
    <source>
        <dbReference type="PROSITE" id="PS50112"/>
    </source>
</evidence>
<dbReference type="SUPFAM" id="SSF55785">
    <property type="entry name" value="PYP-like sensor domain (PAS domain)"/>
    <property type="match status" value="1"/>
</dbReference>
<gene>
    <name evidence="8" type="ORF">DFP88_101289</name>
</gene>
<accession>A0A318SUN7</accession>
<proteinExistence type="inferred from homology"/>
<evidence type="ECO:0000256" key="2">
    <source>
        <dbReference type="ARBA" id="ARBA00029447"/>
    </source>
</evidence>
<dbReference type="SMART" id="SM00086">
    <property type="entry name" value="PAC"/>
    <property type="match status" value="1"/>
</dbReference>
<dbReference type="GO" id="GO:0016020">
    <property type="term" value="C:membrane"/>
    <property type="evidence" value="ECO:0007669"/>
    <property type="project" value="InterPro"/>
</dbReference>
<dbReference type="PROSITE" id="PS50111">
    <property type="entry name" value="CHEMOTAXIS_TRANSDUC_2"/>
    <property type="match status" value="1"/>
</dbReference>
<dbReference type="GO" id="GO:0007165">
    <property type="term" value="P:signal transduction"/>
    <property type="evidence" value="ECO:0007669"/>
    <property type="project" value="UniProtKB-KW"/>
</dbReference>
<dbReference type="InterPro" id="IPR003660">
    <property type="entry name" value="HAMP_dom"/>
</dbReference>
<evidence type="ECO:0000256" key="1">
    <source>
        <dbReference type="ARBA" id="ARBA00022500"/>
    </source>
</evidence>
<evidence type="ECO:0000256" key="3">
    <source>
        <dbReference type="PROSITE-ProRule" id="PRU00284"/>
    </source>
</evidence>
<dbReference type="CDD" id="cd00130">
    <property type="entry name" value="PAS"/>
    <property type="match status" value="1"/>
</dbReference>
<dbReference type="PROSITE" id="PS50885">
    <property type="entry name" value="HAMP"/>
    <property type="match status" value="1"/>
</dbReference>
<reference evidence="8 9" key="1">
    <citation type="submission" date="2018-06" db="EMBL/GenBank/DDBJ databases">
        <title>Genomic Encyclopedia of Type Strains, Phase III (KMG-III): the genomes of soil and plant-associated and newly described type strains.</title>
        <authorList>
            <person name="Whitman W."/>
        </authorList>
    </citation>
    <scope>NUCLEOTIDE SEQUENCE [LARGE SCALE GENOMIC DNA]</scope>
    <source>
        <strain evidence="8 9">CECT 9025</strain>
    </source>
</reference>
<feature type="domain" description="Methyl-accepting transducer" evidence="4">
    <location>
        <begin position="188"/>
        <end position="417"/>
    </location>
</feature>
<dbReference type="Pfam" id="PF08447">
    <property type="entry name" value="PAS_3"/>
    <property type="match status" value="1"/>
</dbReference>
<dbReference type="InterPro" id="IPR004090">
    <property type="entry name" value="Chemotax_Me-accpt_rcpt"/>
</dbReference>
<dbReference type="Proteomes" id="UP000248311">
    <property type="component" value="Unassembled WGS sequence"/>
</dbReference>
<keyword evidence="9" id="KW-1185">Reference proteome</keyword>
<protein>
    <submittedName>
        <fullName evidence="8">Methyl-accepting chemotaxis sensory transducer with Pas/Pac sensor</fullName>
    </submittedName>
</protein>